<comment type="caution">
    <text evidence="2">The sequence shown here is derived from an EMBL/GenBank/DDBJ whole genome shotgun (WGS) entry which is preliminary data.</text>
</comment>
<gene>
    <name evidence="2" type="ORF">BT67DRAFT_35086</name>
</gene>
<reference evidence="2" key="1">
    <citation type="journal article" date="2023" name="Mol. Phylogenet. Evol.">
        <title>Genome-scale phylogeny and comparative genomics of the fungal order Sordariales.</title>
        <authorList>
            <person name="Hensen N."/>
            <person name="Bonometti L."/>
            <person name="Westerberg I."/>
            <person name="Brannstrom I.O."/>
            <person name="Guillou S."/>
            <person name="Cros-Aarteil S."/>
            <person name="Calhoun S."/>
            <person name="Haridas S."/>
            <person name="Kuo A."/>
            <person name="Mondo S."/>
            <person name="Pangilinan J."/>
            <person name="Riley R."/>
            <person name="LaButti K."/>
            <person name="Andreopoulos B."/>
            <person name="Lipzen A."/>
            <person name="Chen C."/>
            <person name="Yan M."/>
            <person name="Daum C."/>
            <person name="Ng V."/>
            <person name="Clum A."/>
            <person name="Steindorff A."/>
            <person name="Ohm R.A."/>
            <person name="Martin F."/>
            <person name="Silar P."/>
            <person name="Natvig D.O."/>
            <person name="Lalanne C."/>
            <person name="Gautier V."/>
            <person name="Ament-Velasquez S.L."/>
            <person name="Kruys A."/>
            <person name="Hutchinson M.I."/>
            <person name="Powell A.J."/>
            <person name="Barry K."/>
            <person name="Miller A.N."/>
            <person name="Grigoriev I.V."/>
            <person name="Debuchy R."/>
            <person name="Gladieux P."/>
            <person name="Hiltunen Thoren M."/>
            <person name="Johannesson H."/>
        </authorList>
    </citation>
    <scope>NUCLEOTIDE SEQUENCE</scope>
    <source>
        <strain evidence="2">CBS 123565</strain>
    </source>
</reference>
<keyword evidence="3" id="KW-1185">Reference proteome</keyword>
<feature type="compositionally biased region" description="Low complexity" evidence="1">
    <location>
        <begin position="94"/>
        <end position="109"/>
    </location>
</feature>
<evidence type="ECO:0000256" key="1">
    <source>
        <dbReference type="SAM" id="MobiDB-lite"/>
    </source>
</evidence>
<dbReference type="EMBL" id="MU853410">
    <property type="protein sequence ID" value="KAK4133921.1"/>
    <property type="molecule type" value="Genomic_DNA"/>
</dbReference>
<protein>
    <submittedName>
        <fullName evidence="2">Uncharacterized protein</fullName>
    </submittedName>
</protein>
<name>A0AAN6ULI4_9PEZI</name>
<sequence length="272" mass="30617">MPIYKLQLREGSGQSGFEQNCMHSCNWRPKIILKLQVAEQRRPSMLRFRFDYLAYLASPETDLPTPWPKQPLIPIEMEHLEQSDLEFSNSQFMPAPLRLTRRSPSSSESSSEDAEDETPYQTPCLRHSARYLKILSLPQSTHHIRNTTSCLATLVTRFEMLDAIRTTKTRDPRKPATTAKTSMQHDPSLVDDVVSPSMCLPPRQIGRYTTLVWESGSVGAYQTSTAASGLPLGSITNHASHMQKKSIVRDEQNVAKSSQLTHRGDGSDSTED</sequence>
<organism evidence="2 3">
    <name type="scientific">Trichocladium antarcticum</name>
    <dbReference type="NCBI Taxonomy" id="1450529"/>
    <lineage>
        <taxon>Eukaryota</taxon>
        <taxon>Fungi</taxon>
        <taxon>Dikarya</taxon>
        <taxon>Ascomycota</taxon>
        <taxon>Pezizomycotina</taxon>
        <taxon>Sordariomycetes</taxon>
        <taxon>Sordariomycetidae</taxon>
        <taxon>Sordariales</taxon>
        <taxon>Chaetomiaceae</taxon>
        <taxon>Trichocladium</taxon>
    </lineage>
</organism>
<evidence type="ECO:0000313" key="2">
    <source>
        <dbReference type="EMBL" id="KAK4133921.1"/>
    </source>
</evidence>
<reference evidence="2" key="2">
    <citation type="submission" date="2023-05" db="EMBL/GenBank/DDBJ databases">
        <authorList>
            <consortium name="Lawrence Berkeley National Laboratory"/>
            <person name="Steindorff A."/>
            <person name="Hensen N."/>
            <person name="Bonometti L."/>
            <person name="Westerberg I."/>
            <person name="Brannstrom I.O."/>
            <person name="Guillou S."/>
            <person name="Cros-Aarteil S."/>
            <person name="Calhoun S."/>
            <person name="Haridas S."/>
            <person name="Kuo A."/>
            <person name="Mondo S."/>
            <person name="Pangilinan J."/>
            <person name="Riley R."/>
            <person name="Labutti K."/>
            <person name="Andreopoulos B."/>
            <person name="Lipzen A."/>
            <person name="Chen C."/>
            <person name="Yanf M."/>
            <person name="Daum C."/>
            <person name="Ng V."/>
            <person name="Clum A."/>
            <person name="Ohm R."/>
            <person name="Martin F."/>
            <person name="Silar P."/>
            <person name="Natvig D."/>
            <person name="Lalanne C."/>
            <person name="Gautier V."/>
            <person name="Ament-Velasquez S.L."/>
            <person name="Kruys A."/>
            <person name="Hutchinson M.I."/>
            <person name="Powell A.J."/>
            <person name="Barry K."/>
            <person name="Miller A.N."/>
            <person name="Grigoriev I.V."/>
            <person name="Debuchy R."/>
            <person name="Gladieux P."/>
            <person name="Thoren M.H."/>
            <person name="Johannesson H."/>
        </authorList>
    </citation>
    <scope>NUCLEOTIDE SEQUENCE</scope>
    <source>
        <strain evidence="2">CBS 123565</strain>
    </source>
</reference>
<evidence type="ECO:0000313" key="3">
    <source>
        <dbReference type="Proteomes" id="UP001304895"/>
    </source>
</evidence>
<dbReference type="AlphaFoldDB" id="A0AAN6ULI4"/>
<dbReference type="Proteomes" id="UP001304895">
    <property type="component" value="Unassembled WGS sequence"/>
</dbReference>
<feature type="region of interest" description="Disordered" evidence="1">
    <location>
        <begin position="93"/>
        <end position="122"/>
    </location>
</feature>
<feature type="region of interest" description="Disordered" evidence="1">
    <location>
        <begin position="241"/>
        <end position="272"/>
    </location>
</feature>
<proteinExistence type="predicted"/>
<feature type="region of interest" description="Disordered" evidence="1">
    <location>
        <begin position="169"/>
        <end position="190"/>
    </location>
</feature>
<accession>A0AAN6ULI4</accession>